<gene>
    <name evidence="2" type="ORF">V5E97_32345</name>
</gene>
<accession>A0AAU7CD72</accession>
<reference evidence="2" key="1">
    <citation type="submission" date="2024-05" db="EMBL/GenBank/DDBJ databases">
        <title>Planctomycetes of the genus Singulisphaera possess chitinolytic capabilities.</title>
        <authorList>
            <person name="Ivanova A."/>
        </authorList>
    </citation>
    <scope>NUCLEOTIDE SEQUENCE</scope>
    <source>
        <strain evidence="2">Ch08T</strain>
    </source>
</reference>
<dbReference type="InterPro" id="IPR008969">
    <property type="entry name" value="CarboxyPept-like_regulatory"/>
</dbReference>
<name>A0AAU7CD72_9BACT</name>
<keyword evidence="1" id="KW-0472">Membrane</keyword>
<evidence type="ECO:0000256" key="1">
    <source>
        <dbReference type="SAM" id="Phobius"/>
    </source>
</evidence>
<feature type="transmembrane region" description="Helical" evidence="1">
    <location>
        <begin position="69"/>
        <end position="87"/>
    </location>
</feature>
<dbReference type="EMBL" id="CP155447">
    <property type="protein sequence ID" value="XBH02964.1"/>
    <property type="molecule type" value="Genomic_DNA"/>
</dbReference>
<feature type="transmembrane region" description="Helical" evidence="1">
    <location>
        <begin position="165"/>
        <end position="186"/>
    </location>
</feature>
<proteinExistence type="predicted"/>
<dbReference type="RefSeq" id="WP_406695705.1">
    <property type="nucleotide sequence ID" value="NZ_CP155447.1"/>
</dbReference>
<organism evidence="2">
    <name type="scientific">Singulisphaera sp. Ch08</name>
    <dbReference type="NCBI Taxonomy" id="3120278"/>
    <lineage>
        <taxon>Bacteria</taxon>
        <taxon>Pseudomonadati</taxon>
        <taxon>Planctomycetota</taxon>
        <taxon>Planctomycetia</taxon>
        <taxon>Isosphaerales</taxon>
        <taxon>Isosphaeraceae</taxon>
        <taxon>Singulisphaera</taxon>
    </lineage>
</organism>
<dbReference type="AlphaFoldDB" id="A0AAU7CD72"/>
<feature type="transmembrane region" description="Helical" evidence="1">
    <location>
        <begin position="133"/>
        <end position="153"/>
    </location>
</feature>
<evidence type="ECO:0008006" key="3">
    <source>
        <dbReference type="Google" id="ProtNLM"/>
    </source>
</evidence>
<keyword evidence="1" id="KW-1133">Transmembrane helix</keyword>
<dbReference type="SUPFAM" id="SSF49464">
    <property type="entry name" value="Carboxypeptidase regulatory domain-like"/>
    <property type="match status" value="1"/>
</dbReference>
<protein>
    <recommendedName>
        <fullName evidence="3">Carboxypeptidase regulatory-like domain-containing protein</fullName>
    </recommendedName>
</protein>
<feature type="transmembrane region" description="Helical" evidence="1">
    <location>
        <begin position="198"/>
        <end position="218"/>
    </location>
</feature>
<keyword evidence="1" id="KW-0812">Transmembrane</keyword>
<sequence>MRPIIGWYTMTRLTLVSALVVLGEADLLACSGPGAGKVIRESELIGNSLAGIATAIFAGGYWLMRRRSLGHRICWVMAPMVLHPRLWMDAVHGDCGYGLRYWSVVGTLGIAIAVLLATCWPRPAGAGSKPWQWTLSGVLAGAFPGLLVAALIVDDLGSLSATNLLLTSSALFSPVIAGGLVGRYLFRRQAGEEPRFRFSTRSLVLLPFVLAPLFATLLPVRPYQAMVSTTSPFSFVVVDEATGRPIPDAVVQVIDPSFALDDTENQSKQAVTGADGHVNYHLYANVHGREGLLGQTETISYNPMMIQVKALGYLPYFTSLASDPPLPADRLTAPPLGLTFPPPRSVMILLKPDTRGVSMEEEAGHLPLAP</sequence>
<evidence type="ECO:0000313" key="2">
    <source>
        <dbReference type="EMBL" id="XBH02964.1"/>
    </source>
</evidence>
<feature type="transmembrane region" description="Helical" evidence="1">
    <location>
        <begin position="45"/>
        <end position="64"/>
    </location>
</feature>
<feature type="transmembrane region" description="Helical" evidence="1">
    <location>
        <begin position="99"/>
        <end position="121"/>
    </location>
</feature>